<dbReference type="InterPro" id="IPR002293">
    <property type="entry name" value="AA/rel_permease1"/>
</dbReference>
<comment type="subcellular location">
    <subcellularLocation>
        <location evidence="2">Cell membrane</location>
        <topology evidence="2">Multi-pass membrane protein</topology>
    </subcellularLocation>
</comment>
<feature type="transmembrane region" description="Helical" evidence="9">
    <location>
        <begin position="161"/>
        <end position="182"/>
    </location>
</feature>
<dbReference type="AlphaFoldDB" id="A0A7I7S464"/>
<dbReference type="Pfam" id="PF13520">
    <property type="entry name" value="AA_permease_2"/>
    <property type="match status" value="1"/>
</dbReference>
<geneLocation type="plasmid" evidence="11">
    <name>pjcm18538 dna</name>
</geneLocation>
<evidence type="ECO:0000313" key="11">
    <source>
        <dbReference type="Proteomes" id="UP000467428"/>
    </source>
</evidence>
<evidence type="ECO:0000256" key="9">
    <source>
        <dbReference type="SAM" id="Phobius"/>
    </source>
</evidence>
<protein>
    <submittedName>
        <fullName evidence="10">Amino acid permease</fullName>
    </submittedName>
</protein>
<comment type="function">
    <text evidence="1">Probable amino-acid or metabolite transport protein.</text>
</comment>
<dbReference type="KEGG" id="marz:MARA_45370"/>
<dbReference type="PANTHER" id="PTHR42770">
    <property type="entry name" value="AMINO ACID TRANSPORTER-RELATED"/>
    <property type="match status" value="1"/>
</dbReference>
<dbReference type="Proteomes" id="UP000467428">
    <property type="component" value="Chromosome"/>
</dbReference>
<dbReference type="EMBL" id="AP022593">
    <property type="protein sequence ID" value="BBY51069.1"/>
    <property type="molecule type" value="Genomic_DNA"/>
</dbReference>
<dbReference type="PANTHER" id="PTHR42770:SF16">
    <property type="entry name" value="AMINO ACID PERMEASE"/>
    <property type="match status" value="1"/>
</dbReference>
<evidence type="ECO:0000256" key="4">
    <source>
        <dbReference type="ARBA" id="ARBA00022475"/>
    </source>
</evidence>
<feature type="transmembrane region" description="Helical" evidence="9">
    <location>
        <begin position="81"/>
        <end position="100"/>
    </location>
</feature>
<feature type="transmembrane region" description="Helical" evidence="9">
    <location>
        <begin position="490"/>
        <end position="507"/>
    </location>
</feature>
<keyword evidence="4" id="KW-1003">Cell membrane</keyword>
<feature type="transmembrane region" description="Helical" evidence="9">
    <location>
        <begin position="326"/>
        <end position="346"/>
    </location>
</feature>
<evidence type="ECO:0000256" key="2">
    <source>
        <dbReference type="ARBA" id="ARBA00004651"/>
    </source>
</evidence>
<evidence type="ECO:0000313" key="10">
    <source>
        <dbReference type="EMBL" id="BBY51069.1"/>
    </source>
</evidence>
<reference evidence="10 11" key="1">
    <citation type="journal article" date="2019" name="Emerg. Microbes Infect.">
        <title>Comprehensive subspecies identification of 175 nontuberculous mycobacteria species based on 7547 genomic profiles.</title>
        <authorList>
            <person name="Matsumoto Y."/>
            <person name="Kinjo T."/>
            <person name="Motooka D."/>
            <person name="Nabeya D."/>
            <person name="Jung N."/>
            <person name="Uechi K."/>
            <person name="Horii T."/>
            <person name="Iida T."/>
            <person name="Fujita J."/>
            <person name="Nakamura S."/>
        </authorList>
    </citation>
    <scope>NUCLEOTIDE SEQUENCE [LARGE SCALE GENOMIC DNA]</scope>
    <source>
        <strain evidence="10 11">JCM 18538</strain>
    </source>
</reference>
<evidence type="ECO:0000256" key="6">
    <source>
        <dbReference type="ARBA" id="ARBA00022989"/>
    </source>
</evidence>
<dbReference type="InterPro" id="IPR050367">
    <property type="entry name" value="APC_superfamily"/>
</dbReference>
<feature type="transmembrane region" description="Helical" evidence="9">
    <location>
        <begin position="229"/>
        <end position="253"/>
    </location>
</feature>
<keyword evidence="11" id="KW-1185">Reference proteome</keyword>
<name>A0A7I7S464_9MYCO</name>
<feature type="transmembrane region" description="Helical" evidence="9">
    <location>
        <begin position="273"/>
        <end position="293"/>
    </location>
</feature>
<evidence type="ECO:0000256" key="7">
    <source>
        <dbReference type="ARBA" id="ARBA00023136"/>
    </source>
</evidence>
<feature type="transmembrane region" description="Helical" evidence="9">
    <location>
        <begin position="189"/>
        <end position="209"/>
    </location>
</feature>
<evidence type="ECO:0000256" key="8">
    <source>
        <dbReference type="SAM" id="MobiDB-lite"/>
    </source>
</evidence>
<comment type="similarity">
    <text evidence="3">Belongs to the amino acid-polyamine-organocation (APC) superfamily.</text>
</comment>
<gene>
    <name evidence="10" type="ORF">MARA_45370</name>
</gene>
<sequence>MGHTRAMPDSYRSLGRHPKDMTDQVVSRDENTGDSVQRLKRNAVGTLGVIFMAVATAAPITAMVGNVPIAVGFGNGSHAPAGYIVATVVLGLFAIGYATMAKHITTTGAFYGYISHGLGRVVGMASGLLITMAYIVFEASLIGIFSFFFKNFLSSQFGVEIHWIIPALLMLVLNAILTYFDVNLTAKVLGVFLVTEIVMLSLGAIAVLVKGGGPDGFAIAETLNPIGAFTPAAIAGASAGLGLFFAFWSWVGFESTAMYGEESKDPKRIIPRATMIAVLGVGLFYVFVSWMAIAGTGPQQSIELAQSADTSSEIFFGPVRDTYGEWAITLFNILLVTGSFACGMAFHNCASRYLYALGREGLSKGLQKTLGATHPTHGSPHIASFVQSGITLVLILAFFVAGMDPYVHMYTLLAILGTMAILIVQSLCAFAVIAYFHFHKNHPSSAHWFKTFLAPLLGGVGMLYVVYLLWEHKESAAGAASGTLLFKLTPWIVVGLFVFGAGMSLYFKLRDPRRYDLIGRVVFEDNEIRD</sequence>
<keyword evidence="6 9" id="KW-1133">Transmembrane helix</keyword>
<dbReference type="PIRSF" id="PIRSF006060">
    <property type="entry name" value="AA_transporter"/>
    <property type="match status" value="1"/>
</dbReference>
<keyword evidence="5 9" id="KW-0812">Transmembrane</keyword>
<evidence type="ECO:0000256" key="3">
    <source>
        <dbReference type="ARBA" id="ARBA00009523"/>
    </source>
</evidence>
<dbReference type="GO" id="GO:0005886">
    <property type="term" value="C:plasma membrane"/>
    <property type="evidence" value="ECO:0007669"/>
    <property type="project" value="UniProtKB-SubCell"/>
</dbReference>
<dbReference type="Gene3D" id="1.20.1740.10">
    <property type="entry name" value="Amino acid/polyamine transporter I"/>
    <property type="match status" value="1"/>
</dbReference>
<proteinExistence type="inferred from homology"/>
<accession>A0A7I7S464</accession>
<feature type="transmembrane region" description="Helical" evidence="9">
    <location>
        <begin position="47"/>
        <end position="69"/>
    </location>
</feature>
<feature type="transmembrane region" description="Helical" evidence="9">
    <location>
        <begin position="448"/>
        <end position="470"/>
    </location>
</feature>
<evidence type="ECO:0000256" key="5">
    <source>
        <dbReference type="ARBA" id="ARBA00022692"/>
    </source>
</evidence>
<feature type="compositionally biased region" description="Basic and acidic residues" evidence="8">
    <location>
        <begin position="17"/>
        <end position="31"/>
    </location>
</feature>
<organism evidence="10 11">
    <name type="scientific">Mycolicibacterium arabiense</name>
    <dbReference type="NCBI Taxonomy" id="1286181"/>
    <lineage>
        <taxon>Bacteria</taxon>
        <taxon>Bacillati</taxon>
        <taxon>Actinomycetota</taxon>
        <taxon>Actinomycetes</taxon>
        <taxon>Mycobacteriales</taxon>
        <taxon>Mycobacteriaceae</taxon>
        <taxon>Mycolicibacterium</taxon>
    </lineage>
</organism>
<keyword evidence="7 9" id="KW-0472">Membrane</keyword>
<evidence type="ECO:0000256" key="1">
    <source>
        <dbReference type="ARBA" id="ARBA00002249"/>
    </source>
</evidence>
<dbReference type="GO" id="GO:0022857">
    <property type="term" value="F:transmembrane transporter activity"/>
    <property type="evidence" value="ECO:0007669"/>
    <property type="project" value="InterPro"/>
</dbReference>
<feature type="transmembrane region" description="Helical" evidence="9">
    <location>
        <begin position="409"/>
        <end position="436"/>
    </location>
</feature>
<feature type="transmembrane region" description="Helical" evidence="9">
    <location>
        <begin position="121"/>
        <end position="149"/>
    </location>
</feature>
<feature type="transmembrane region" description="Helical" evidence="9">
    <location>
        <begin position="382"/>
        <end position="403"/>
    </location>
</feature>
<feature type="region of interest" description="Disordered" evidence="8">
    <location>
        <begin position="1"/>
        <end position="34"/>
    </location>
</feature>